<protein>
    <submittedName>
        <fullName evidence="1">Uncharacterized protein</fullName>
    </submittedName>
</protein>
<gene>
    <name evidence="1" type="ORF">SAMN06893097_106297</name>
</gene>
<sequence length="43" mass="4682">MSVPLAAHVEFARPPDHRRLMEAAPAGRVQAHAGVQWPLTRPG</sequence>
<organism evidence="1 2">
    <name type="scientific">Geodermatophilus sabuli</name>
    <dbReference type="NCBI Taxonomy" id="1564158"/>
    <lineage>
        <taxon>Bacteria</taxon>
        <taxon>Bacillati</taxon>
        <taxon>Actinomycetota</taxon>
        <taxon>Actinomycetes</taxon>
        <taxon>Geodermatophilales</taxon>
        <taxon>Geodermatophilaceae</taxon>
        <taxon>Geodermatophilus</taxon>
    </lineage>
</organism>
<dbReference type="Proteomes" id="UP000219514">
    <property type="component" value="Unassembled WGS sequence"/>
</dbReference>
<dbReference type="EMBL" id="OBDO01000006">
    <property type="protein sequence ID" value="SNX97347.1"/>
    <property type="molecule type" value="Genomic_DNA"/>
</dbReference>
<evidence type="ECO:0000313" key="1">
    <source>
        <dbReference type="EMBL" id="SNX97347.1"/>
    </source>
</evidence>
<evidence type="ECO:0000313" key="2">
    <source>
        <dbReference type="Proteomes" id="UP000219514"/>
    </source>
</evidence>
<proteinExistence type="predicted"/>
<keyword evidence="2" id="KW-1185">Reference proteome</keyword>
<reference evidence="1 2" key="1">
    <citation type="submission" date="2017-09" db="EMBL/GenBank/DDBJ databases">
        <authorList>
            <person name="Ehlers B."/>
            <person name="Leendertz F.H."/>
        </authorList>
    </citation>
    <scope>NUCLEOTIDE SEQUENCE [LARGE SCALE GENOMIC DNA]</scope>
    <source>
        <strain evidence="1 2">DSM 46844</strain>
    </source>
</reference>
<accession>A0A285EEE3</accession>
<dbReference type="AlphaFoldDB" id="A0A285EEE3"/>
<name>A0A285EEE3_9ACTN</name>